<dbReference type="EMBL" id="MCFE01000313">
    <property type="protein sequence ID" value="ORX91637.1"/>
    <property type="molecule type" value="Genomic_DNA"/>
</dbReference>
<dbReference type="AlphaFoldDB" id="A0A1Y1Y0V4"/>
<comment type="caution">
    <text evidence="2">The sequence shown here is derived from an EMBL/GenBank/DDBJ whole genome shotgun (WGS) entry which is preliminary data.</text>
</comment>
<evidence type="ECO:0000313" key="2">
    <source>
        <dbReference type="EMBL" id="ORX91637.1"/>
    </source>
</evidence>
<dbReference type="Proteomes" id="UP000193498">
    <property type="component" value="Unassembled WGS sequence"/>
</dbReference>
<organism evidence="2 3">
    <name type="scientific">Basidiobolus meristosporus CBS 931.73</name>
    <dbReference type="NCBI Taxonomy" id="1314790"/>
    <lineage>
        <taxon>Eukaryota</taxon>
        <taxon>Fungi</taxon>
        <taxon>Fungi incertae sedis</taxon>
        <taxon>Zoopagomycota</taxon>
        <taxon>Entomophthoromycotina</taxon>
        <taxon>Basidiobolomycetes</taxon>
        <taxon>Basidiobolales</taxon>
        <taxon>Basidiobolaceae</taxon>
        <taxon>Basidiobolus</taxon>
    </lineage>
</organism>
<name>A0A1Y1Y0V4_9FUNG</name>
<accession>A0A1Y1Y0V4</accession>
<feature type="compositionally biased region" description="Polar residues" evidence="1">
    <location>
        <begin position="14"/>
        <end position="60"/>
    </location>
</feature>
<sequence>MSSECSQPPLPPTYTFTKPSDTVRSVKSSAATFSSKPTQATTRMSSASVLTPSSMSSECSQPPLPPTYTPTHTFTQSTATVRSTEITPTHSATSSECSQPPLPPTYTFTKPSTTVRSINSGATTLDKYLLWARYYLEEQRIKCLNNQQHIHTAYCPTKINTFAGFRGPSIANFDGAAHSRFGSDSNGITGINIRAKCGSFHSKSRRLTSPDVGWVVTFKRSKCYRENSRNKDI</sequence>
<evidence type="ECO:0000256" key="1">
    <source>
        <dbReference type="SAM" id="MobiDB-lite"/>
    </source>
</evidence>
<protein>
    <submittedName>
        <fullName evidence="2">Uncharacterized protein</fullName>
    </submittedName>
</protein>
<keyword evidence="3" id="KW-1185">Reference proteome</keyword>
<proteinExistence type="predicted"/>
<reference evidence="2 3" key="1">
    <citation type="submission" date="2016-07" db="EMBL/GenBank/DDBJ databases">
        <title>Pervasive Adenine N6-methylation of Active Genes in Fungi.</title>
        <authorList>
            <consortium name="DOE Joint Genome Institute"/>
            <person name="Mondo S.J."/>
            <person name="Dannebaum R.O."/>
            <person name="Kuo R.C."/>
            <person name="Labutti K."/>
            <person name="Haridas S."/>
            <person name="Kuo A."/>
            <person name="Salamov A."/>
            <person name="Ahrendt S.R."/>
            <person name="Lipzen A."/>
            <person name="Sullivan W."/>
            <person name="Andreopoulos W.B."/>
            <person name="Clum A."/>
            <person name="Lindquist E."/>
            <person name="Daum C."/>
            <person name="Ramamoorthy G.K."/>
            <person name="Gryganskyi A."/>
            <person name="Culley D."/>
            <person name="Magnuson J.K."/>
            <person name="James T.Y."/>
            <person name="O'Malley M.A."/>
            <person name="Stajich J.E."/>
            <person name="Spatafora J.W."/>
            <person name="Visel A."/>
            <person name="Grigoriev I.V."/>
        </authorList>
    </citation>
    <scope>NUCLEOTIDE SEQUENCE [LARGE SCALE GENOMIC DNA]</scope>
    <source>
        <strain evidence="2 3">CBS 931.73</strain>
    </source>
</reference>
<gene>
    <name evidence="2" type="ORF">K493DRAFT_355383</name>
</gene>
<feature type="region of interest" description="Disordered" evidence="1">
    <location>
        <begin position="1"/>
        <end position="63"/>
    </location>
</feature>
<evidence type="ECO:0000313" key="3">
    <source>
        <dbReference type="Proteomes" id="UP000193498"/>
    </source>
</evidence>
<dbReference type="InParanoid" id="A0A1Y1Y0V4"/>